<dbReference type="Proteomes" id="UP000002943">
    <property type="component" value="Unassembled WGS sequence"/>
</dbReference>
<dbReference type="RefSeq" id="WP_009601935.1">
    <property type="nucleotide sequence ID" value="NZ_AEIU01000081.1"/>
</dbReference>
<keyword evidence="2" id="KW-1185">Reference proteome</keyword>
<evidence type="ECO:0000313" key="1">
    <source>
        <dbReference type="EMBL" id="EFP96073.1"/>
    </source>
</evidence>
<dbReference type="AlphaFoldDB" id="E3BLJ1"/>
<dbReference type="OrthoDB" id="9828095at2"/>
<gene>
    <name evidence="1" type="ORF">VIBC2010_14359</name>
</gene>
<comment type="caution">
    <text evidence="1">The sequence shown here is derived from an EMBL/GenBank/DDBJ whole genome shotgun (WGS) entry which is preliminary data.</text>
</comment>
<protein>
    <submittedName>
        <fullName evidence="1">Uncharacterized protein</fullName>
    </submittedName>
</protein>
<proteinExistence type="predicted"/>
<reference evidence="1 2" key="1">
    <citation type="journal article" date="2012" name="Int. J. Syst. Evol. Microbiol.">
        <title>Vibrio caribbeanicus sp. nov., isolated from the marine sponge Scleritoderma cyanea.</title>
        <authorList>
            <person name="Hoffmann M."/>
            <person name="Monday S.R."/>
            <person name="Allard M.W."/>
            <person name="Strain E.A."/>
            <person name="Whittaker P."/>
            <person name="Naum M."/>
            <person name="McCarthy P.J."/>
            <person name="Lopez J.V."/>
            <person name="Fischer M."/>
            <person name="Brown E.W."/>
        </authorList>
    </citation>
    <scope>NUCLEOTIDE SEQUENCE [LARGE SCALE GENOMIC DNA]</scope>
    <source>
        <strain evidence="1 2">ATCC BAA-2122</strain>
    </source>
</reference>
<dbReference type="EMBL" id="AEIU01000081">
    <property type="protein sequence ID" value="EFP96073.1"/>
    <property type="molecule type" value="Genomic_DNA"/>
</dbReference>
<organism evidence="1 2">
    <name type="scientific">Vibrio caribbeanicus ATCC BAA-2122</name>
    <dbReference type="NCBI Taxonomy" id="796620"/>
    <lineage>
        <taxon>Bacteria</taxon>
        <taxon>Pseudomonadati</taxon>
        <taxon>Pseudomonadota</taxon>
        <taxon>Gammaproteobacteria</taxon>
        <taxon>Vibrionales</taxon>
        <taxon>Vibrionaceae</taxon>
        <taxon>Vibrio</taxon>
    </lineage>
</organism>
<sequence>MDEQKMEDYQTKGTVVYGTKGSLISHYDSHASVKLIERCELSNTQRNLSSKTAESVVSKLDSLKSTTGIMSSEKEQEEFKVTLKNTTNHIYVPREVRINGDLYAQSSFTTLGPGESGDLKLTVNNNKNLENGNMGLNIKGLIVGGDSDASGSVEFDMHIDRPDTDSLWTLYKINTDIYGNINCNDNVSGERKQILTLVEFEPKDTFSSTYPSFCIASYSASETARSFVVEICL</sequence>
<name>E3BLJ1_9VIBR</name>
<evidence type="ECO:0000313" key="2">
    <source>
        <dbReference type="Proteomes" id="UP000002943"/>
    </source>
</evidence>
<accession>E3BLJ1</accession>